<dbReference type="Gene3D" id="2.30.130.10">
    <property type="entry name" value="PUA domain"/>
    <property type="match status" value="1"/>
</dbReference>
<dbReference type="Pfam" id="PF01509">
    <property type="entry name" value="TruB_N"/>
    <property type="match status" value="1"/>
</dbReference>
<accession>A0A0K2GIZ8</accession>
<evidence type="ECO:0000259" key="7">
    <source>
        <dbReference type="Pfam" id="PF16198"/>
    </source>
</evidence>
<dbReference type="NCBIfam" id="TIGR00431">
    <property type="entry name" value="TruB"/>
    <property type="match status" value="1"/>
</dbReference>
<dbReference type="EMBL" id="CP011801">
    <property type="protein sequence ID" value="ALA60854.1"/>
    <property type="molecule type" value="Genomic_DNA"/>
</dbReference>
<dbReference type="KEGG" id="nmv:NITMOv2_4480"/>
<dbReference type="PANTHER" id="PTHR13767">
    <property type="entry name" value="TRNA-PSEUDOURIDINE SYNTHASE"/>
    <property type="match status" value="1"/>
</dbReference>
<dbReference type="PATRIC" id="fig|42253.5.peg.4419"/>
<evidence type="ECO:0000256" key="5">
    <source>
        <dbReference type="HAMAP-Rule" id="MF_01080"/>
    </source>
</evidence>
<organism evidence="8 9">
    <name type="scientific">Nitrospira moscoviensis</name>
    <dbReference type="NCBI Taxonomy" id="42253"/>
    <lineage>
        <taxon>Bacteria</taxon>
        <taxon>Pseudomonadati</taxon>
        <taxon>Nitrospirota</taxon>
        <taxon>Nitrospiria</taxon>
        <taxon>Nitrospirales</taxon>
        <taxon>Nitrospiraceae</taxon>
        <taxon>Nitrospira</taxon>
    </lineage>
</organism>
<dbReference type="InterPro" id="IPR032819">
    <property type="entry name" value="TruB_C"/>
</dbReference>
<protein>
    <recommendedName>
        <fullName evidence="5">tRNA pseudouridine synthase B</fullName>
        <ecNumber evidence="5">5.4.99.25</ecNumber>
    </recommendedName>
    <alternativeName>
        <fullName evidence="5">tRNA pseudouridine(55) synthase</fullName>
        <shortName evidence="5">Psi55 synthase</shortName>
    </alternativeName>
    <alternativeName>
        <fullName evidence="5">tRNA pseudouridylate synthase</fullName>
    </alternativeName>
    <alternativeName>
        <fullName evidence="5">tRNA-uridine isomerase</fullName>
    </alternativeName>
</protein>
<dbReference type="AlphaFoldDB" id="A0A0K2GIZ8"/>
<evidence type="ECO:0000256" key="4">
    <source>
        <dbReference type="ARBA" id="ARBA00023235"/>
    </source>
</evidence>
<dbReference type="HAMAP" id="MF_01080">
    <property type="entry name" value="TruB_bact"/>
    <property type="match status" value="1"/>
</dbReference>
<dbReference type="OrthoDB" id="9802309at2"/>
<evidence type="ECO:0000313" key="8">
    <source>
        <dbReference type="EMBL" id="ALA60854.1"/>
    </source>
</evidence>
<gene>
    <name evidence="5 8" type="primary">truB</name>
    <name evidence="8" type="ORF">NITMOv2_4480</name>
</gene>
<dbReference type="InterPro" id="IPR020103">
    <property type="entry name" value="PsdUridine_synth_cat_dom_sf"/>
</dbReference>
<dbReference type="PANTHER" id="PTHR13767:SF2">
    <property type="entry name" value="PSEUDOURIDYLATE SYNTHASE TRUB1"/>
    <property type="match status" value="1"/>
</dbReference>
<dbReference type="FunFam" id="3.30.2350.10:FF:000011">
    <property type="entry name" value="tRNA pseudouridine synthase B"/>
    <property type="match status" value="1"/>
</dbReference>
<comment type="catalytic activity">
    <reaction evidence="1 5">
        <text>uridine(55) in tRNA = pseudouridine(55) in tRNA</text>
        <dbReference type="Rhea" id="RHEA:42532"/>
        <dbReference type="Rhea" id="RHEA-COMP:10101"/>
        <dbReference type="Rhea" id="RHEA-COMP:10102"/>
        <dbReference type="ChEBI" id="CHEBI:65314"/>
        <dbReference type="ChEBI" id="CHEBI:65315"/>
        <dbReference type="EC" id="5.4.99.25"/>
    </reaction>
</comment>
<dbReference type="GO" id="GO:0003723">
    <property type="term" value="F:RNA binding"/>
    <property type="evidence" value="ECO:0007669"/>
    <property type="project" value="InterPro"/>
</dbReference>
<comment type="function">
    <text evidence="5">Responsible for synthesis of pseudouridine from uracil-55 in the psi GC loop of transfer RNAs.</text>
</comment>
<feature type="domain" description="tRNA pseudouridylate synthase B C-terminal" evidence="7">
    <location>
        <begin position="192"/>
        <end position="235"/>
    </location>
</feature>
<dbReference type="CDD" id="cd02573">
    <property type="entry name" value="PseudoU_synth_EcTruB"/>
    <property type="match status" value="1"/>
</dbReference>
<dbReference type="InterPro" id="IPR036974">
    <property type="entry name" value="PUA_sf"/>
</dbReference>
<reference evidence="8 9" key="1">
    <citation type="journal article" date="2015" name="Proc. Natl. Acad. Sci. U.S.A.">
        <title>Expanded metabolic versatility of ubiquitous nitrite-oxidizing bacteria from the genus Nitrospira.</title>
        <authorList>
            <person name="Koch H."/>
            <person name="Lucker S."/>
            <person name="Albertsen M."/>
            <person name="Kitzinger K."/>
            <person name="Herbold C."/>
            <person name="Spieck E."/>
            <person name="Nielsen P.H."/>
            <person name="Wagner M."/>
            <person name="Daims H."/>
        </authorList>
    </citation>
    <scope>NUCLEOTIDE SEQUENCE [LARGE SCALE GENOMIC DNA]</scope>
    <source>
        <strain evidence="8 9">NSP M-1</strain>
    </source>
</reference>
<dbReference type="RefSeq" id="WP_053381643.1">
    <property type="nucleotide sequence ID" value="NZ_CP011801.1"/>
</dbReference>
<dbReference type="GO" id="GO:0160148">
    <property type="term" value="F:tRNA pseudouridine(55) synthase activity"/>
    <property type="evidence" value="ECO:0007669"/>
    <property type="project" value="UniProtKB-EC"/>
</dbReference>
<name>A0A0K2GIZ8_NITMO</name>
<keyword evidence="4 5" id="KW-0413">Isomerase</keyword>
<dbReference type="STRING" id="42253.NITMOv2_4480"/>
<dbReference type="EC" id="5.4.99.25" evidence="5"/>
<evidence type="ECO:0000256" key="2">
    <source>
        <dbReference type="ARBA" id="ARBA00005642"/>
    </source>
</evidence>
<keyword evidence="9" id="KW-1185">Reference proteome</keyword>
<dbReference type="Gene3D" id="3.30.2350.10">
    <property type="entry name" value="Pseudouridine synthase"/>
    <property type="match status" value="1"/>
</dbReference>
<dbReference type="SUPFAM" id="SSF55120">
    <property type="entry name" value="Pseudouridine synthase"/>
    <property type="match status" value="1"/>
</dbReference>
<dbReference type="Proteomes" id="UP000069205">
    <property type="component" value="Chromosome"/>
</dbReference>
<feature type="active site" description="Nucleophile" evidence="5">
    <location>
        <position position="58"/>
    </location>
</feature>
<feature type="domain" description="Pseudouridine synthase II N-terminal" evidence="6">
    <location>
        <begin position="43"/>
        <end position="191"/>
    </location>
</feature>
<comment type="similarity">
    <text evidence="2 5">Belongs to the pseudouridine synthase TruB family. Type 1 subfamily.</text>
</comment>
<dbReference type="InterPro" id="IPR002501">
    <property type="entry name" value="PsdUridine_synth_N"/>
</dbReference>
<keyword evidence="3 5" id="KW-0819">tRNA processing</keyword>
<dbReference type="GO" id="GO:1990481">
    <property type="term" value="P:mRNA pseudouridine synthesis"/>
    <property type="evidence" value="ECO:0007669"/>
    <property type="project" value="TreeGrafter"/>
</dbReference>
<evidence type="ECO:0000256" key="1">
    <source>
        <dbReference type="ARBA" id="ARBA00000385"/>
    </source>
</evidence>
<evidence type="ECO:0000256" key="3">
    <source>
        <dbReference type="ARBA" id="ARBA00022694"/>
    </source>
</evidence>
<dbReference type="InterPro" id="IPR014780">
    <property type="entry name" value="tRNA_psdUridine_synth_TruB"/>
</dbReference>
<evidence type="ECO:0000313" key="9">
    <source>
        <dbReference type="Proteomes" id="UP000069205"/>
    </source>
</evidence>
<evidence type="ECO:0000259" key="6">
    <source>
        <dbReference type="Pfam" id="PF01509"/>
    </source>
</evidence>
<proteinExistence type="inferred from homology"/>
<sequence>MTKPMLATMDRTNIMEQAARLDGVLIVRKEAGWTSHDVVAKIRRILGGAKVGHAGTLDPAATGVLPVLIGRATRIAEYLVDWDKEYRAVLRLGETTDTQDATGRVLERADAAHIEEAVVRAAVAKFLGPQQQVPPMYSAVKVGGRPLYKAARSGQTIERAPRPIVIHELDILDLQGRDVTLRVVCSKGTYIRTLCADIGTALGVGGHLWALERRRVGRLSIDHALTVEQVADRSAMGTLPGCLIGLDQALAQLPAVVVTKEQAGRVLHGAPIASDSRGEAAAAPGSLSVRLKDEEGRLLAIGAFERGSRGPITIQKVLAGVESLH</sequence>
<dbReference type="Pfam" id="PF16198">
    <property type="entry name" value="TruB_C_2"/>
    <property type="match status" value="1"/>
</dbReference>
<dbReference type="GO" id="GO:0031119">
    <property type="term" value="P:tRNA pseudouridine synthesis"/>
    <property type="evidence" value="ECO:0007669"/>
    <property type="project" value="UniProtKB-UniRule"/>
</dbReference>